<feature type="domain" description="ABC transporter" evidence="4">
    <location>
        <begin position="6"/>
        <end position="232"/>
    </location>
</feature>
<dbReference type="OrthoDB" id="9778870at2"/>
<dbReference type="AlphaFoldDB" id="A0A3D8J930"/>
<dbReference type="EMBL" id="NXLW01000002">
    <property type="protein sequence ID" value="RDU73351.1"/>
    <property type="molecule type" value="Genomic_DNA"/>
</dbReference>
<dbReference type="SUPFAM" id="SSF52540">
    <property type="entry name" value="P-loop containing nucleoside triphosphate hydrolases"/>
    <property type="match status" value="1"/>
</dbReference>
<evidence type="ECO:0000256" key="3">
    <source>
        <dbReference type="ARBA" id="ARBA00022840"/>
    </source>
</evidence>
<keyword evidence="6" id="KW-1185">Reference proteome</keyword>
<keyword evidence="2" id="KW-0547">Nucleotide-binding</keyword>
<evidence type="ECO:0000313" key="6">
    <source>
        <dbReference type="Proteomes" id="UP000256424"/>
    </source>
</evidence>
<keyword evidence="3 5" id="KW-0067">ATP-binding</keyword>
<dbReference type="PANTHER" id="PTHR42939:SF1">
    <property type="entry name" value="ABC TRANSPORTER ATP-BINDING PROTEIN ALBC-RELATED"/>
    <property type="match status" value="1"/>
</dbReference>
<evidence type="ECO:0000313" key="5">
    <source>
        <dbReference type="EMBL" id="RDU73351.1"/>
    </source>
</evidence>
<name>A0A3D8J930_9HELI</name>
<dbReference type="RefSeq" id="WP_104762965.1">
    <property type="nucleotide sequence ID" value="NZ_FZPM01000012.1"/>
</dbReference>
<dbReference type="InterPro" id="IPR027417">
    <property type="entry name" value="P-loop_NTPase"/>
</dbReference>
<dbReference type="PANTHER" id="PTHR42939">
    <property type="entry name" value="ABC TRANSPORTER ATP-BINDING PROTEIN ALBC-RELATED"/>
    <property type="match status" value="1"/>
</dbReference>
<dbReference type="InterPro" id="IPR051782">
    <property type="entry name" value="ABC_Transporter_VariousFunc"/>
</dbReference>
<dbReference type="GO" id="GO:0005524">
    <property type="term" value="F:ATP binding"/>
    <property type="evidence" value="ECO:0007669"/>
    <property type="project" value="UniProtKB-KW"/>
</dbReference>
<dbReference type="Pfam" id="PF00005">
    <property type="entry name" value="ABC_tran"/>
    <property type="match status" value="1"/>
</dbReference>
<evidence type="ECO:0000256" key="1">
    <source>
        <dbReference type="ARBA" id="ARBA00022448"/>
    </source>
</evidence>
<sequence>MSNTLLKVDSITKSYDGILALSNVGFELQQGDIFGLLGRNGGGKTTLIKILTSTISDYIGNVTFLGYDLRDKSKLLFFKSHIAYLPDKDFLYGNMNGLECIRFFADFFADFSKDKALEICNRLEIVPSQKISTMSKGQAEKVGIALTLARKSTLYIFDEPLAGADVISRDEIFLMIQEYCSNAAVIIATHLISSVEAIVTKALFLNKKTMAYGDKESLLYGFTSLEDSFRYYAADHQIKPTPTVPDTMQGSMQ</sequence>
<comment type="caution">
    <text evidence="5">The sequence shown here is derived from an EMBL/GenBank/DDBJ whole genome shotgun (WGS) entry which is preliminary data.</text>
</comment>
<dbReference type="PROSITE" id="PS50893">
    <property type="entry name" value="ABC_TRANSPORTER_2"/>
    <property type="match status" value="1"/>
</dbReference>
<accession>A0A3D8J930</accession>
<dbReference type="GO" id="GO:0016887">
    <property type="term" value="F:ATP hydrolysis activity"/>
    <property type="evidence" value="ECO:0007669"/>
    <property type="project" value="InterPro"/>
</dbReference>
<keyword evidence="1" id="KW-0813">Transport</keyword>
<reference evidence="5 6" key="1">
    <citation type="submission" date="2018-04" db="EMBL/GenBank/DDBJ databases">
        <title>Novel Campyloabacter and Helicobacter Species and Strains.</title>
        <authorList>
            <person name="Mannion A.J."/>
            <person name="Shen Z."/>
            <person name="Fox J.G."/>
        </authorList>
    </citation>
    <scope>NUCLEOTIDE SEQUENCE [LARGE SCALE GENOMIC DNA]</scope>
    <source>
        <strain evidence="5 6">MIT 97-5075</strain>
    </source>
</reference>
<proteinExistence type="predicted"/>
<dbReference type="CDD" id="cd03230">
    <property type="entry name" value="ABC_DR_subfamily_A"/>
    <property type="match status" value="1"/>
</dbReference>
<protein>
    <submittedName>
        <fullName evidence="5">ABC transporter ATP-binding protein</fullName>
    </submittedName>
</protein>
<dbReference type="SMART" id="SM00382">
    <property type="entry name" value="AAA"/>
    <property type="match status" value="1"/>
</dbReference>
<evidence type="ECO:0000256" key="2">
    <source>
        <dbReference type="ARBA" id="ARBA00022741"/>
    </source>
</evidence>
<dbReference type="InterPro" id="IPR003439">
    <property type="entry name" value="ABC_transporter-like_ATP-bd"/>
</dbReference>
<dbReference type="Proteomes" id="UP000256424">
    <property type="component" value="Unassembled WGS sequence"/>
</dbReference>
<dbReference type="Gene3D" id="3.40.50.300">
    <property type="entry name" value="P-loop containing nucleotide triphosphate hydrolases"/>
    <property type="match status" value="1"/>
</dbReference>
<organism evidence="5 6">
    <name type="scientific">Helicobacter aurati</name>
    <dbReference type="NCBI Taxonomy" id="137778"/>
    <lineage>
        <taxon>Bacteria</taxon>
        <taxon>Pseudomonadati</taxon>
        <taxon>Campylobacterota</taxon>
        <taxon>Epsilonproteobacteria</taxon>
        <taxon>Campylobacterales</taxon>
        <taxon>Helicobacteraceae</taxon>
        <taxon>Helicobacter</taxon>
    </lineage>
</organism>
<gene>
    <name evidence="5" type="ORF">CQA66_01405</name>
</gene>
<dbReference type="InterPro" id="IPR003593">
    <property type="entry name" value="AAA+_ATPase"/>
</dbReference>
<evidence type="ECO:0000259" key="4">
    <source>
        <dbReference type="PROSITE" id="PS50893"/>
    </source>
</evidence>